<evidence type="ECO:0000313" key="4">
    <source>
        <dbReference type="Proteomes" id="UP000193560"/>
    </source>
</evidence>
<comment type="caution">
    <text evidence="3">The sequence shown here is derived from an EMBL/GenBank/DDBJ whole genome shotgun (WGS) entry which is preliminary data.</text>
</comment>
<evidence type="ECO:0000256" key="1">
    <source>
        <dbReference type="SAM" id="MobiDB-lite"/>
    </source>
</evidence>
<feature type="region of interest" description="Disordered" evidence="1">
    <location>
        <begin position="37"/>
        <end position="62"/>
    </location>
</feature>
<dbReference type="Gene3D" id="1.10.10.60">
    <property type="entry name" value="Homeodomain-like"/>
    <property type="match status" value="1"/>
</dbReference>
<dbReference type="OrthoDB" id="2143914at2759"/>
<feature type="compositionally biased region" description="Polar residues" evidence="1">
    <location>
        <begin position="104"/>
        <end position="117"/>
    </location>
</feature>
<dbReference type="PROSITE" id="PS50090">
    <property type="entry name" value="MYB_LIKE"/>
    <property type="match status" value="1"/>
</dbReference>
<dbReference type="Proteomes" id="UP000193560">
    <property type="component" value="Unassembled WGS sequence"/>
</dbReference>
<evidence type="ECO:0000313" key="3">
    <source>
        <dbReference type="EMBL" id="ORZ17055.1"/>
    </source>
</evidence>
<dbReference type="EMBL" id="MCGE01000010">
    <property type="protein sequence ID" value="ORZ17055.1"/>
    <property type="molecule type" value="Genomic_DNA"/>
</dbReference>
<proteinExistence type="predicted"/>
<dbReference type="SUPFAM" id="SSF46689">
    <property type="entry name" value="Homeodomain-like"/>
    <property type="match status" value="1"/>
</dbReference>
<sequence>MLQDKSFNRMSIEHILCSPCDENFNNNDSTYYGLPSPMSFYHSSDDDDDDDDGDDYRPESKEYSPVIFPSHTLCHQRCYSDNSNNMHQLHRRAILPYRRRRTHSSNSDTDSIPSGQTRIPWSPDEDILLKQGYEQGLSWALIASTYLPHRSRGCCWGRFKTLKNKKFLNVQRQIRAKAKPWKTLNPLDMQQYL</sequence>
<protein>
    <recommendedName>
        <fullName evidence="2">Myb-like domain-containing protein</fullName>
    </recommendedName>
</protein>
<accession>A0A1X2II31</accession>
<name>A0A1X2II31_9FUNG</name>
<dbReference type="InterPro" id="IPR001005">
    <property type="entry name" value="SANT/Myb"/>
</dbReference>
<dbReference type="AlphaFoldDB" id="A0A1X2II31"/>
<dbReference type="InterPro" id="IPR009057">
    <property type="entry name" value="Homeodomain-like_sf"/>
</dbReference>
<gene>
    <name evidence="3" type="ORF">BCR42DRAFT_413830</name>
</gene>
<reference evidence="3 4" key="1">
    <citation type="submission" date="2016-07" db="EMBL/GenBank/DDBJ databases">
        <title>Pervasive Adenine N6-methylation of Active Genes in Fungi.</title>
        <authorList>
            <consortium name="DOE Joint Genome Institute"/>
            <person name="Mondo S.J."/>
            <person name="Dannebaum R.O."/>
            <person name="Kuo R.C."/>
            <person name="Labutti K."/>
            <person name="Haridas S."/>
            <person name="Kuo A."/>
            <person name="Salamov A."/>
            <person name="Ahrendt S.R."/>
            <person name="Lipzen A."/>
            <person name="Sullivan W."/>
            <person name="Andreopoulos W.B."/>
            <person name="Clum A."/>
            <person name="Lindquist E."/>
            <person name="Daum C."/>
            <person name="Ramamoorthy G.K."/>
            <person name="Gryganskyi A."/>
            <person name="Culley D."/>
            <person name="Magnuson J.K."/>
            <person name="James T.Y."/>
            <person name="O'Malley M.A."/>
            <person name="Stajich J.E."/>
            <person name="Spatafora J.W."/>
            <person name="Visel A."/>
            <person name="Grigoriev I.V."/>
        </authorList>
    </citation>
    <scope>NUCLEOTIDE SEQUENCE [LARGE SCALE GENOMIC DNA]</scope>
    <source>
        <strain evidence="3 4">NRRL 1336</strain>
    </source>
</reference>
<organism evidence="3 4">
    <name type="scientific">Absidia repens</name>
    <dbReference type="NCBI Taxonomy" id="90262"/>
    <lineage>
        <taxon>Eukaryota</taxon>
        <taxon>Fungi</taxon>
        <taxon>Fungi incertae sedis</taxon>
        <taxon>Mucoromycota</taxon>
        <taxon>Mucoromycotina</taxon>
        <taxon>Mucoromycetes</taxon>
        <taxon>Mucorales</taxon>
        <taxon>Cunninghamellaceae</taxon>
        <taxon>Absidia</taxon>
    </lineage>
</organism>
<dbReference type="CDD" id="cd00167">
    <property type="entry name" value="SANT"/>
    <property type="match status" value="1"/>
</dbReference>
<feature type="domain" description="Myb-like" evidence="2">
    <location>
        <begin position="113"/>
        <end position="163"/>
    </location>
</feature>
<feature type="compositionally biased region" description="Acidic residues" evidence="1">
    <location>
        <begin position="45"/>
        <end position="54"/>
    </location>
</feature>
<feature type="region of interest" description="Disordered" evidence="1">
    <location>
        <begin position="96"/>
        <end position="117"/>
    </location>
</feature>
<evidence type="ECO:0000259" key="2">
    <source>
        <dbReference type="PROSITE" id="PS50090"/>
    </source>
</evidence>
<keyword evidence="4" id="KW-1185">Reference proteome</keyword>